<reference evidence="1" key="1">
    <citation type="submission" date="2014-09" db="EMBL/GenBank/DDBJ databases">
        <authorList>
            <person name="Magalhaes I.L.F."/>
            <person name="Oliveira U."/>
            <person name="Santos F.R."/>
            <person name="Vidigal T.H.D.A."/>
            <person name="Brescovit A.D."/>
            <person name="Santos A.J."/>
        </authorList>
    </citation>
    <scope>NUCLEOTIDE SEQUENCE</scope>
    <source>
        <tissue evidence="1">Shoot tissue taken approximately 20 cm above the soil surface</tissue>
    </source>
</reference>
<dbReference type="EMBL" id="GBRH01162196">
    <property type="protein sequence ID" value="JAE35700.1"/>
    <property type="molecule type" value="Transcribed_RNA"/>
</dbReference>
<organism evidence="1">
    <name type="scientific">Arundo donax</name>
    <name type="common">Giant reed</name>
    <name type="synonym">Donax arundinaceus</name>
    <dbReference type="NCBI Taxonomy" id="35708"/>
    <lineage>
        <taxon>Eukaryota</taxon>
        <taxon>Viridiplantae</taxon>
        <taxon>Streptophyta</taxon>
        <taxon>Embryophyta</taxon>
        <taxon>Tracheophyta</taxon>
        <taxon>Spermatophyta</taxon>
        <taxon>Magnoliopsida</taxon>
        <taxon>Liliopsida</taxon>
        <taxon>Poales</taxon>
        <taxon>Poaceae</taxon>
        <taxon>PACMAD clade</taxon>
        <taxon>Arundinoideae</taxon>
        <taxon>Arundineae</taxon>
        <taxon>Arundo</taxon>
    </lineage>
</organism>
<dbReference type="AlphaFoldDB" id="A0A0A9HEX0"/>
<accession>A0A0A9HEX0</accession>
<sequence>MMSSNLLCFVWNLNACELVISTHIRQSVEYGIHTEQK</sequence>
<protein>
    <submittedName>
        <fullName evidence="1">Uncharacterized protein</fullName>
    </submittedName>
</protein>
<reference evidence="1" key="2">
    <citation type="journal article" date="2015" name="Data Brief">
        <title>Shoot transcriptome of the giant reed, Arundo donax.</title>
        <authorList>
            <person name="Barrero R.A."/>
            <person name="Guerrero F.D."/>
            <person name="Moolhuijzen P."/>
            <person name="Goolsby J.A."/>
            <person name="Tidwell J."/>
            <person name="Bellgard S.E."/>
            <person name="Bellgard M.I."/>
        </authorList>
    </citation>
    <scope>NUCLEOTIDE SEQUENCE</scope>
    <source>
        <tissue evidence="1">Shoot tissue taken approximately 20 cm above the soil surface</tissue>
    </source>
</reference>
<proteinExistence type="predicted"/>
<name>A0A0A9HEX0_ARUDO</name>
<evidence type="ECO:0000313" key="1">
    <source>
        <dbReference type="EMBL" id="JAE35700.1"/>
    </source>
</evidence>